<evidence type="ECO:0000313" key="3">
    <source>
        <dbReference type="Proteomes" id="UP000267096"/>
    </source>
</evidence>
<keyword evidence="3" id="KW-1185">Reference proteome</keyword>
<accession>A0A0M3K285</accession>
<reference evidence="2 3" key="2">
    <citation type="submission" date="2018-11" db="EMBL/GenBank/DDBJ databases">
        <authorList>
            <consortium name="Pathogen Informatics"/>
        </authorList>
    </citation>
    <scope>NUCLEOTIDE SEQUENCE [LARGE SCALE GENOMIC DNA]</scope>
</reference>
<proteinExistence type="predicted"/>
<organism evidence="4">
    <name type="scientific">Anisakis simplex</name>
    <name type="common">Herring worm</name>
    <dbReference type="NCBI Taxonomy" id="6269"/>
    <lineage>
        <taxon>Eukaryota</taxon>
        <taxon>Metazoa</taxon>
        <taxon>Ecdysozoa</taxon>
        <taxon>Nematoda</taxon>
        <taxon>Chromadorea</taxon>
        <taxon>Rhabditida</taxon>
        <taxon>Spirurina</taxon>
        <taxon>Ascaridomorpha</taxon>
        <taxon>Ascaridoidea</taxon>
        <taxon>Anisakidae</taxon>
        <taxon>Anisakis</taxon>
        <taxon>Anisakis simplex complex</taxon>
    </lineage>
</organism>
<feature type="signal peptide" evidence="1">
    <location>
        <begin position="1"/>
        <end position="18"/>
    </location>
</feature>
<evidence type="ECO:0000256" key="1">
    <source>
        <dbReference type="SAM" id="SignalP"/>
    </source>
</evidence>
<dbReference type="WBParaSite" id="ASIM_0001501401-mRNA-1">
    <property type="protein sequence ID" value="ASIM_0001501401-mRNA-1"/>
    <property type="gene ID" value="ASIM_0001501401"/>
</dbReference>
<dbReference type="AlphaFoldDB" id="A0A0M3K285"/>
<name>A0A0M3K285_ANISI</name>
<protein>
    <submittedName>
        <fullName evidence="4">GDNF family receptor alpha-like</fullName>
    </submittedName>
</protein>
<reference evidence="4" key="1">
    <citation type="submission" date="2017-02" db="UniProtKB">
        <authorList>
            <consortium name="WormBaseParasite"/>
        </authorList>
    </citation>
    <scope>IDENTIFICATION</scope>
</reference>
<evidence type="ECO:0000313" key="2">
    <source>
        <dbReference type="EMBL" id="VDK52367.1"/>
    </source>
</evidence>
<gene>
    <name evidence="2" type="ORF">ASIM_LOCUS14424</name>
</gene>
<dbReference type="EMBL" id="UYRR01031748">
    <property type="protein sequence ID" value="VDK52367.1"/>
    <property type="molecule type" value="Genomic_DNA"/>
</dbReference>
<keyword evidence="1" id="KW-0732">Signal</keyword>
<feature type="chain" id="PRO_5043121169" evidence="1">
    <location>
        <begin position="19"/>
        <end position="499"/>
    </location>
</feature>
<dbReference type="Proteomes" id="UP000267096">
    <property type="component" value="Unassembled WGS sequence"/>
</dbReference>
<evidence type="ECO:0000313" key="4">
    <source>
        <dbReference type="WBParaSite" id="ASIM_0001501401-mRNA-1"/>
    </source>
</evidence>
<sequence>MLHEAILLVFCLSTFVLAQREDVVLLCRERHLAAFCNRLGSACSELTNTPIPQQMVGDEYVLPMPISRCIASEYYLAICYVEYSPKWCNAWKEECGVQSPIGQFTEDEKQCIENKKFIAVCNARYGSENCATWVTGCKIPSMNGNLALGNDGRTCITTQWVLLTCTSTFGQEFCIKLEQVCCSMYGISVPQGTFHVLPEVVTKCISSENFVAVCYAKYGRGQCQAWMQECRITSSPAQLTDSERKCMESSMFISMCYNDYGAQKCLGWSKICNAVDAFGKISLGDSGKDCMRTRDPIIMCKAKYGPVYCNRLGSACSELTGIPIPEQMAGNMYKLPDRILTCVASEYFMAICYARYGADECNVWKKECNVKSPVDKLTPDEQQCMESKRVLQICLSTYGLEFCTKIEASCIAKVGLIFPNDPVHILPASVTDCISSENTLQLMPYSFAMQSMVLLSAADLELLVQSSPIHPFLKRQLALNTHCRALSSVALHLPRKKAS</sequence>